<accession>A0A7G3WH22</accession>
<dbReference type="Proteomes" id="UP000516780">
    <property type="component" value="Segment"/>
</dbReference>
<keyword evidence="3" id="KW-1185">Reference proteome</keyword>
<sequence>MSNNQDPNNNEGMLNLFYLGLAIIIGVLTVLVTHRMEPNENDLIDVRPTPTLKGN</sequence>
<reference evidence="2 3" key="1">
    <citation type="journal article" date="2020" name="Microb. Ecol.">
        <title>Novel Virus on Filamentous Arthronema africanum Cyanobacterium.</title>
        <authorList>
            <person name="Petrzik K."/>
            <person name="Lukavsky J."/>
            <person name="Koloniuk I."/>
        </authorList>
    </citation>
    <scope>NUCLEOTIDE SEQUENCE [LARGE SCALE GENOMIC DNA]</scope>
</reference>
<evidence type="ECO:0000313" key="2">
    <source>
        <dbReference type="EMBL" id="QKE60820.1"/>
    </source>
</evidence>
<keyword evidence="1" id="KW-1133">Transmembrane helix</keyword>
<proteinExistence type="predicted"/>
<protein>
    <submittedName>
        <fullName evidence="2">Putative glycoprotein</fullName>
    </submittedName>
</protein>
<name>A0A7G3WH22_9CAUD</name>
<organism evidence="2 3">
    <name type="scientific">Arthronema virus TR020</name>
    <dbReference type="NCBI Taxonomy" id="2736280"/>
    <lineage>
        <taxon>Viruses</taxon>
        <taxon>Duplodnaviria</taxon>
        <taxon>Heunggongvirae</taxon>
        <taxon>Uroviricota</taxon>
        <taxon>Caudoviricetes</taxon>
        <taxon>Saffermanviridae</taxon>
        <taxon>Arthrovirus</taxon>
        <taxon>Arthrovirus TR020</taxon>
    </lineage>
</organism>
<keyword evidence="1" id="KW-0812">Transmembrane</keyword>
<dbReference type="EMBL" id="MT457475">
    <property type="protein sequence ID" value="QKE60820.1"/>
    <property type="molecule type" value="Genomic_DNA"/>
</dbReference>
<feature type="transmembrane region" description="Helical" evidence="1">
    <location>
        <begin position="12"/>
        <end position="32"/>
    </location>
</feature>
<evidence type="ECO:0000313" key="3">
    <source>
        <dbReference type="Proteomes" id="UP000516780"/>
    </source>
</evidence>
<evidence type="ECO:0000256" key="1">
    <source>
        <dbReference type="SAM" id="Phobius"/>
    </source>
</evidence>
<keyword evidence="1" id="KW-0472">Membrane</keyword>